<evidence type="ECO:0000313" key="2">
    <source>
        <dbReference type="EMBL" id="MEH2558531.1"/>
    </source>
</evidence>
<proteinExistence type="predicted"/>
<keyword evidence="3" id="KW-1185">Reference proteome</keyword>
<reference evidence="2 3" key="1">
    <citation type="submission" date="2024-02" db="EMBL/GenBank/DDBJ databases">
        <title>Adaptive strategies in a cosmopolitan and abundant soil bacterium.</title>
        <authorList>
            <person name="Carini P."/>
        </authorList>
    </citation>
    <scope>NUCLEOTIDE SEQUENCE [LARGE SCALE GENOMIC DNA]</scope>
    <source>
        <strain evidence="2 3">AZCC 1608</strain>
    </source>
</reference>
<dbReference type="Proteomes" id="UP001364224">
    <property type="component" value="Unassembled WGS sequence"/>
</dbReference>
<dbReference type="EMBL" id="JAZHRV010000001">
    <property type="protein sequence ID" value="MEH2558531.1"/>
    <property type="molecule type" value="Genomic_DNA"/>
</dbReference>
<feature type="region of interest" description="Disordered" evidence="1">
    <location>
        <begin position="1"/>
        <end position="30"/>
    </location>
</feature>
<comment type="caution">
    <text evidence="2">The sequence shown here is derived from an EMBL/GenBank/DDBJ whole genome shotgun (WGS) entry which is preliminary data.</text>
</comment>
<feature type="compositionally biased region" description="Basic and acidic residues" evidence="1">
    <location>
        <begin position="1"/>
        <end position="14"/>
    </location>
</feature>
<sequence>MGSTDHSGEGNPLKEKRKSGRPRAENPMLHTAVVLPPELVARLKSDAQASDQGLSAEIRQRLQLSYLSQGRETNRFLAAVGKLADMLARDLGTEWYEHSYALSAFKAGVVELLSRYLLEGSENQRPDGNGDDPPDVVGRTYARLIKITDHEDQ</sequence>
<accession>A0ABU8BKD1</accession>
<name>A0ABU8BKD1_9BRAD</name>
<protein>
    <recommendedName>
        <fullName evidence="4">Arc family DNA-binding protein</fullName>
    </recommendedName>
</protein>
<organism evidence="2 3">
    <name type="scientific">Bradyrhizobium algeriense</name>
    <dbReference type="NCBI Taxonomy" id="634784"/>
    <lineage>
        <taxon>Bacteria</taxon>
        <taxon>Pseudomonadati</taxon>
        <taxon>Pseudomonadota</taxon>
        <taxon>Alphaproteobacteria</taxon>
        <taxon>Hyphomicrobiales</taxon>
        <taxon>Nitrobacteraceae</taxon>
        <taxon>Bradyrhizobium</taxon>
    </lineage>
</organism>
<evidence type="ECO:0008006" key="4">
    <source>
        <dbReference type="Google" id="ProtNLM"/>
    </source>
</evidence>
<evidence type="ECO:0000256" key="1">
    <source>
        <dbReference type="SAM" id="MobiDB-lite"/>
    </source>
</evidence>
<evidence type="ECO:0000313" key="3">
    <source>
        <dbReference type="Proteomes" id="UP001364224"/>
    </source>
</evidence>
<dbReference type="RefSeq" id="WP_334485651.1">
    <property type="nucleotide sequence ID" value="NZ_JAZHRV010000001.1"/>
</dbReference>
<gene>
    <name evidence="2" type="ORF">V1286_006060</name>
</gene>